<evidence type="ECO:0000256" key="1">
    <source>
        <dbReference type="ARBA" id="ARBA00007587"/>
    </source>
</evidence>
<evidence type="ECO:0000256" key="7">
    <source>
        <dbReference type="ARBA" id="ARBA00022840"/>
    </source>
</evidence>
<evidence type="ECO:0000313" key="13">
    <source>
        <dbReference type="Proteomes" id="UP000241848"/>
    </source>
</evidence>
<keyword evidence="3 10" id="KW-0237">DNA synthesis</keyword>
<dbReference type="PIRSF" id="PIRSF035805">
    <property type="entry name" value="TK_cell"/>
    <property type="match status" value="1"/>
</dbReference>
<dbReference type="AlphaFoldDB" id="A0A2T2WM73"/>
<dbReference type="PANTHER" id="PTHR11441">
    <property type="entry name" value="THYMIDINE KINASE"/>
    <property type="match status" value="1"/>
</dbReference>
<dbReference type="GO" id="GO:0005524">
    <property type="term" value="F:ATP binding"/>
    <property type="evidence" value="ECO:0007669"/>
    <property type="project" value="UniProtKB-KW"/>
</dbReference>
<proteinExistence type="inferred from homology"/>
<keyword evidence="7 10" id="KW-0067">ATP-binding</keyword>
<dbReference type="InterPro" id="IPR027417">
    <property type="entry name" value="P-loop_NTPase"/>
</dbReference>
<evidence type="ECO:0000313" key="12">
    <source>
        <dbReference type="EMBL" id="PSR23323.1"/>
    </source>
</evidence>
<evidence type="ECO:0000256" key="6">
    <source>
        <dbReference type="ARBA" id="ARBA00022777"/>
    </source>
</evidence>
<dbReference type="Gene3D" id="3.30.60.20">
    <property type="match status" value="1"/>
</dbReference>
<dbReference type="SUPFAM" id="SSF57716">
    <property type="entry name" value="Glucocorticoid receptor-like (DNA-binding domain)"/>
    <property type="match status" value="1"/>
</dbReference>
<evidence type="ECO:0000256" key="8">
    <source>
        <dbReference type="PIRSR" id="PIRSR035805-1"/>
    </source>
</evidence>
<sequence length="185" mass="20839">MAGSIHVVCGEMYSGKSQELARLIERATIADRRVMIFYPTLSERDSTRDIVSRLQHLKPVVICPVAYDVDWSRVDISRFDTIALDEAQFFSNAVVDAVKDWRQAGKMVLISGLDLDVHEEPFGPMGDLLCLANTVAKLHAVCVDCKGQDSAISYRMTNQDEQIVVGESEYIPLCFDCYYRRKSAH</sequence>
<dbReference type="GO" id="GO:0046104">
    <property type="term" value="P:thymidine metabolic process"/>
    <property type="evidence" value="ECO:0007669"/>
    <property type="project" value="TreeGrafter"/>
</dbReference>
<dbReference type="Proteomes" id="UP000241848">
    <property type="component" value="Unassembled WGS sequence"/>
</dbReference>
<dbReference type="EC" id="2.7.1.21" evidence="2 10"/>
<evidence type="ECO:0000256" key="3">
    <source>
        <dbReference type="ARBA" id="ARBA00022634"/>
    </source>
</evidence>
<evidence type="ECO:0000256" key="9">
    <source>
        <dbReference type="PIRSR" id="PIRSR035805-2"/>
    </source>
</evidence>
<dbReference type="PANTHER" id="PTHR11441:SF0">
    <property type="entry name" value="THYMIDINE KINASE, CYTOSOLIC"/>
    <property type="match status" value="1"/>
</dbReference>
<comment type="caution">
    <text evidence="12">The sequence shown here is derived from an EMBL/GenBank/DDBJ whole genome shotgun (WGS) entry which is preliminary data.</text>
</comment>
<dbReference type="Pfam" id="PF00265">
    <property type="entry name" value="TK"/>
    <property type="match status" value="1"/>
</dbReference>
<evidence type="ECO:0000256" key="2">
    <source>
        <dbReference type="ARBA" id="ARBA00012118"/>
    </source>
</evidence>
<evidence type="ECO:0000256" key="4">
    <source>
        <dbReference type="ARBA" id="ARBA00022679"/>
    </source>
</evidence>
<name>A0A2T2WM73_9FIRM</name>
<dbReference type="SUPFAM" id="SSF52540">
    <property type="entry name" value="P-loop containing nucleoside triphosphate hydrolases"/>
    <property type="match status" value="1"/>
</dbReference>
<comment type="similarity">
    <text evidence="1 11">Belongs to the thymidine kinase family.</text>
</comment>
<dbReference type="GO" id="GO:0071897">
    <property type="term" value="P:DNA biosynthetic process"/>
    <property type="evidence" value="ECO:0007669"/>
    <property type="project" value="UniProtKB-KW"/>
</dbReference>
<dbReference type="InterPro" id="IPR001267">
    <property type="entry name" value="Thymidine_kinase"/>
</dbReference>
<evidence type="ECO:0000256" key="5">
    <source>
        <dbReference type="ARBA" id="ARBA00022741"/>
    </source>
</evidence>
<dbReference type="EMBL" id="PXYV01000006">
    <property type="protein sequence ID" value="PSR23323.1"/>
    <property type="molecule type" value="Genomic_DNA"/>
</dbReference>
<evidence type="ECO:0000256" key="11">
    <source>
        <dbReference type="RuleBase" id="RU004165"/>
    </source>
</evidence>
<dbReference type="GO" id="GO:0004797">
    <property type="term" value="F:thymidine kinase activity"/>
    <property type="evidence" value="ECO:0007669"/>
    <property type="project" value="UniProtKB-EC"/>
</dbReference>
<dbReference type="GO" id="GO:0005829">
    <property type="term" value="C:cytosol"/>
    <property type="evidence" value="ECO:0007669"/>
    <property type="project" value="TreeGrafter"/>
</dbReference>
<comment type="catalytic activity">
    <reaction evidence="10">
        <text>thymidine + ATP = dTMP + ADP + H(+)</text>
        <dbReference type="Rhea" id="RHEA:19129"/>
        <dbReference type="ChEBI" id="CHEBI:15378"/>
        <dbReference type="ChEBI" id="CHEBI:17748"/>
        <dbReference type="ChEBI" id="CHEBI:30616"/>
        <dbReference type="ChEBI" id="CHEBI:63528"/>
        <dbReference type="ChEBI" id="CHEBI:456216"/>
        <dbReference type="EC" id="2.7.1.21"/>
    </reaction>
</comment>
<feature type="binding site" evidence="9">
    <location>
        <begin position="163"/>
        <end position="166"/>
    </location>
    <ligand>
        <name>substrate</name>
    </ligand>
</feature>
<evidence type="ECO:0000256" key="10">
    <source>
        <dbReference type="RuleBase" id="RU000544"/>
    </source>
</evidence>
<dbReference type="Gene3D" id="3.40.50.300">
    <property type="entry name" value="P-loop containing nucleotide triphosphate hydrolases"/>
    <property type="match status" value="1"/>
</dbReference>
<keyword evidence="4 10" id="KW-0808">Transferase</keyword>
<keyword evidence="6 10" id="KW-0418">Kinase</keyword>
<protein>
    <recommendedName>
        <fullName evidence="2 10">Thymidine kinase</fullName>
        <ecNumber evidence="2 10">2.7.1.21</ecNumber>
    </recommendedName>
</protein>
<feature type="active site" description="Proton acceptor" evidence="8">
    <location>
        <position position="86"/>
    </location>
</feature>
<organism evidence="12 13">
    <name type="scientific">Sulfobacillus acidophilus</name>
    <dbReference type="NCBI Taxonomy" id="53633"/>
    <lineage>
        <taxon>Bacteria</taxon>
        <taxon>Bacillati</taxon>
        <taxon>Bacillota</taxon>
        <taxon>Clostridia</taxon>
        <taxon>Eubacteriales</taxon>
        <taxon>Clostridiales Family XVII. Incertae Sedis</taxon>
        <taxon>Sulfobacillus</taxon>
    </lineage>
</organism>
<reference evidence="12 13" key="1">
    <citation type="journal article" date="2014" name="BMC Genomics">
        <title>Comparison of environmental and isolate Sulfobacillus genomes reveals diverse carbon, sulfur, nitrogen, and hydrogen metabolisms.</title>
        <authorList>
            <person name="Justice N.B."/>
            <person name="Norman A."/>
            <person name="Brown C.T."/>
            <person name="Singh A."/>
            <person name="Thomas B.C."/>
            <person name="Banfield J.F."/>
        </authorList>
    </citation>
    <scope>NUCLEOTIDE SEQUENCE [LARGE SCALE GENOMIC DNA]</scope>
    <source>
        <strain evidence="12">AMDSBA3</strain>
    </source>
</reference>
<gene>
    <name evidence="12" type="ORF">C7B45_03115</name>
</gene>
<feature type="binding site" evidence="9">
    <location>
        <position position="170"/>
    </location>
    <ligand>
        <name>substrate</name>
    </ligand>
</feature>
<keyword evidence="5 10" id="KW-0547">Nucleotide-binding</keyword>
<accession>A0A2T2WM73</accession>